<protein>
    <submittedName>
        <fullName evidence="3">Uncharacterized protein</fullName>
    </submittedName>
</protein>
<evidence type="ECO:0000313" key="5">
    <source>
        <dbReference type="Proteomes" id="UP000603056"/>
    </source>
</evidence>
<proteinExistence type="predicted"/>
<reference evidence="3" key="1">
    <citation type="submission" date="2020-10" db="EMBL/GenBank/DDBJ databases">
        <authorList>
            <person name="Hahn C.J."/>
            <person name="Laso-Perez R."/>
            <person name="Vulcano F."/>
            <person name="Vaziourakis K.-M."/>
            <person name="Stokke R."/>
            <person name="Steen I.H."/>
            <person name="Teske A."/>
            <person name="Boetius A."/>
            <person name="Liebeke M."/>
            <person name="Amann R."/>
            <person name="Knittel K."/>
        </authorList>
    </citation>
    <scope>NUCLEOTIDE SEQUENCE</scope>
    <source>
        <strain evidence="4">Gfbio:e3339647-f889-4370-9287-4fb5cb688e4c:AG392D22_GoMArc1</strain>
        <strain evidence="2">Gfbio:e3339647-f889-4370-9287-4fb5cb688e4c:AG392E03_GoMArc1</strain>
        <strain evidence="3">Gfbio:e3339647-f889-4370-9287-4fb5cb688e4c:AG394J04_GoMArc1</strain>
    </source>
</reference>
<dbReference type="Proteomes" id="UP000634805">
    <property type="component" value="Unassembled WGS sequence"/>
</dbReference>
<evidence type="ECO:0000313" key="2">
    <source>
        <dbReference type="EMBL" id="CAD6490216.1"/>
    </source>
</evidence>
<name>A0A811T594_9EURY</name>
<dbReference type="Proteomes" id="UP000603056">
    <property type="component" value="Unassembled WGS sequence"/>
</dbReference>
<keyword evidence="1" id="KW-0812">Transmembrane</keyword>
<keyword evidence="1" id="KW-1133">Transmembrane helix</keyword>
<sequence length="79" mass="9194">MKVVWTAGDVAKGLTGMLFVGFFIWLVLAMFIGVWLATIFVALFVFSFVASSDWGQSKQPKWMREMQKRNEERLFGRKR</sequence>
<dbReference type="EMBL" id="CAJHIP010000001">
    <property type="protein sequence ID" value="CAD6490743.1"/>
    <property type="molecule type" value="Genomic_DNA"/>
</dbReference>
<feature type="transmembrane region" description="Helical" evidence="1">
    <location>
        <begin position="22"/>
        <end position="49"/>
    </location>
</feature>
<comment type="caution">
    <text evidence="3">The sequence shown here is derived from an EMBL/GenBank/DDBJ whole genome shotgun (WGS) entry which is preliminary data.</text>
</comment>
<gene>
    <name evidence="4" type="ORF">EMLJLAPB_00311</name>
    <name evidence="3" type="ORF">FFODKBPE_00011</name>
    <name evidence="2" type="ORF">KFBDDELM_00094</name>
</gene>
<dbReference type="AlphaFoldDB" id="A0A811T594"/>
<organism evidence="3 5">
    <name type="scientific">Candidatus Argoarchaeum ethanivorans</name>
    <dbReference type="NCBI Taxonomy" id="2608793"/>
    <lineage>
        <taxon>Archaea</taxon>
        <taxon>Methanobacteriati</taxon>
        <taxon>Methanobacteriota</taxon>
        <taxon>Stenosarchaea group</taxon>
        <taxon>Methanomicrobia</taxon>
        <taxon>Methanosarcinales</taxon>
        <taxon>Methanosarcinales incertae sedis</taxon>
        <taxon>GOM Arc I cluster</taxon>
        <taxon>Candidatus Argoarchaeum</taxon>
    </lineage>
</organism>
<keyword evidence="1" id="KW-0472">Membrane</keyword>
<dbReference type="EMBL" id="CAJHIS010000005">
    <property type="protein sequence ID" value="CAD6492529.1"/>
    <property type="molecule type" value="Genomic_DNA"/>
</dbReference>
<accession>A0A811T594</accession>
<evidence type="ECO:0000256" key="1">
    <source>
        <dbReference type="SAM" id="Phobius"/>
    </source>
</evidence>
<dbReference type="Proteomes" id="UP000606624">
    <property type="component" value="Unassembled WGS sequence"/>
</dbReference>
<evidence type="ECO:0000313" key="3">
    <source>
        <dbReference type="EMBL" id="CAD6490743.1"/>
    </source>
</evidence>
<evidence type="ECO:0000313" key="4">
    <source>
        <dbReference type="EMBL" id="CAD6492529.1"/>
    </source>
</evidence>
<dbReference type="EMBL" id="CAJHIN010000002">
    <property type="protein sequence ID" value="CAD6490216.1"/>
    <property type="molecule type" value="Genomic_DNA"/>
</dbReference>